<keyword evidence="2" id="KW-1185">Reference proteome</keyword>
<dbReference type="InParanoid" id="B9TPW8"/>
<evidence type="ECO:0008006" key="3">
    <source>
        <dbReference type="Google" id="ProtNLM"/>
    </source>
</evidence>
<evidence type="ECO:0000313" key="1">
    <source>
        <dbReference type="EMBL" id="EEF22096.1"/>
    </source>
</evidence>
<protein>
    <recommendedName>
        <fullName evidence="3">PAC domain-containing protein</fullName>
    </recommendedName>
</protein>
<dbReference type="EMBL" id="EQ997171">
    <property type="protein sequence ID" value="EEF22096.1"/>
    <property type="molecule type" value="Genomic_DNA"/>
</dbReference>
<name>B9TPW8_RICCO</name>
<gene>
    <name evidence="1" type="ORF">RCOM_2134740</name>
</gene>
<organism evidence="1 2">
    <name type="scientific">Ricinus communis</name>
    <name type="common">Castor bean</name>
    <dbReference type="NCBI Taxonomy" id="3988"/>
    <lineage>
        <taxon>Eukaryota</taxon>
        <taxon>Viridiplantae</taxon>
        <taxon>Streptophyta</taxon>
        <taxon>Embryophyta</taxon>
        <taxon>Tracheophyta</taxon>
        <taxon>Spermatophyta</taxon>
        <taxon>Magnoliopsida</taxon>
        <taxon>eudicotyledons</taxon>
        <taxon>Gunneridae</taxon>
        <taxon>Pentapetalae</taxon>
        <taxon>rosids</taxon>
        <taxon>fabids</taxon>
        <taxon>Malpighiales</taxon>
        <taxon>Euphorbiaceae</taxon>
        <taxon>Acalyphoideae</taxon>
        <taxon>Acalypheae</taxon>
        <taxon>Ricinus</taxon>
    </lineage>
</organism>
<reference evidence="2" key="1">
    <citation type="journal article" date="2010" name="Nat. Biotechnol.">
        <title>Draft genome sequence of the oilseed species Ricinus communis.</title>
        <authorList>
            <person name="Chan A.P."/>
            <person name="Crabtree J."/>
            <person name="Zhao Q."/>
            <person name="Lorenzi H."/>
            <person name="Orvis J."/>
            <person name="Puiu D."/>
            <person name="Melake-Berhan A."/>
            <person name="Jones K.M."/>
            <person name="Redman J."/>
            <person name="Chen G."/>
            <person name="Cahoon E.B."/>
            <person name="Gedil M."/>
            <person name="Stanke M."/>
            <person name="Haas B.J."/>
            <person name="Wortman J.R."/>
            <person name="Fraser-Liggett C.M."/>
            <person name="Ravel J."/>
            <person name="Rabinowicz P.D."/>
        </authorList>
    </citation>
    <scope>NUCLEOTIDE SEQUENCE [LARGE SCALE GENOMIC DNA]</scope>
    <source>
        <strain evidence="2">cv. Hale</strain>
    </source>
</reference>
<accession>B9TPW8</accession>
<proteinExistence type="predicted"/>
<evidence type="ECO:0000313" key="2">
    <source>
        <dbReference type="Proteomes" id="UP000008311"/>
    </source>
</evidence>
<sequence length="104" mass="11885">MTLVLPELRLDLRTAIFRALQTGTSVEARRVRWVNEARVSWISMTVRPFHDKVANAEFLLIVFDEVAGHMTEEDQAETAGQDPVLAQLEQELQHSREQLATIIE</sequence>
<feature type="non-terminal residue" evidence="1">
    <location>
        <position position="104"/>
    </location>
</feature>
<dbReference type="AlphaFoldDB" id="B9TPW8"/>
<dbReference type="Proteomes" id="UP000008311">
    <property type="component" value="Unassembled WGS sequence"/>
</dbReference>